<comment type="caution">
    <text evidence="9">The sequence shown here is derived from an EMBL/GenBank/DDBJ whole genome shotgun (WGS) entry which is preliminary data.</text>
</comment>
<evidence type="ECO:0000256" key="6">
    <source>
        <dbReference type="ARBA" id="ARBA00022777"/>
    </source>
</evidence>
<evidence type="ECO:0000256" key="7">
    <source>
        <dbReference type="ARBA" id="ARBA00023012"/>
    </source>
</evidence>
<evidence type="ECO:0000256" key="4">
    <source>
        <dbReference type="ARBA" id="ARBA00022553"/>
    </source>
</evidence>
<evidence type="ECO:0000256" key="3">
    <source>
        <dbReference type="ARBA" id="ARBA00012438"/>
    </source>
</evidence>
<dbReference type="GO" id="GO:0000155">
    <property type="term" value="F:phosphorelay sensor kinase activity"/>
    <property type="evidence" value="ECO:0007669"/>
    <property type="project" value="InterPro"/>
</dbReference>
<dbReference type="EC" id="2.7.13.3" evidence="3"/>
<accession>A0A4U0SFF7</accession>
<evidence type="ECO:0000256" key="5">
    <source>
        <dbReference type="ARBA" id="ARBA00022679"/>
    </source>
</evidence>
<dbReference type="CDD" id="cd00075">
    <property type="entry name" value="HATPase"/>
    <property type="match status" value="1"/>
</dbReference>
<dbReference type="SMART" id="SM00388">
    <property type="entry name" value="HisKA"/>
    <property type="match status" value="1"/>
</dbReference>
<dbReference type="InterPro" id="IPR036097">
    <property type="entry name" value="HisK_dim/P_sf"/>
</dbReference>
<evidence type="ECO:0000256" key="1">
    <source>
        <dbReference type="ARBA" id="ARBA00000085"/>
    </source>
</evidence>
<keyword evidence="5" id="KW-0808">Transferase</keyword>
<dbReference type="SMART" id="SM00387">
    <property type="entry name" value="HATPase_c"/>
    <property type="match status" value="1"/>
</dbReference>
<dbReference type="InterPro" id="IPR003594">
    <property type="entry name" value="HATPase_dom"/>
</dbReference>
<keyword evidence="6" id="KW-0418">Kinase</keyword>
<dbReference type="EMBL" id="SUMC01000032">
    <property type="protein sequence ID" value="TKA08314.1"/>
    <property type="molecule type" value="Genomic_DNA"/>
</dbReference>
<dbReference type="OrthoDB" id="9786919at2"/>
<dbReference type="Pfam" id="PF00512">
    <property type="entry name" value="HisKA"/>
    <property type="match status" value="1"/>
</dbReference>
<dbReference type="InterPro" id="IPR050736">
    <property type="entry name" value="Sensor_HK_Regulatory"/>
</dbReference>
<dbReference type="PRINTS" id="PR00344">
    <property type="entry name" value="BCTRLSENSOR"/>
</dbReference>
<dbReference type="PANTHER" id="PTHR43711">
    <property type="entry name" value="TWO-COMPONENT HISTIDINE KINASE"/>
    <property type="match status" value="1"/>
</dbReference>
<dbReference type="Pfam" id="PF02518">
    <property type="entry name" value="HATPase_c"/>
    <property type="match status" value="1"/>
</dbReference>
<dbReference type="InterPro" id="IPR004358">
    <property type="entry name" value="Sig_transdc_His_kin-like_C"/>
</dbReference>
<dbReference type="AlphaFoldDB" id="A0A4U0SFF7"/>
<dbReference type="CDD" id="cd00082">
    <property type="entry name" value="HisKA"/>
    <property type="match status" value="1"/>
</dbReference>
<sequence length="265" mass="28259">MCGGVRCCSRARSRRSSFSWISSAVTGPCSVSATAFVADASHELRSPLAAIRTTLEVGLAHPDRAPWPVIAERAAQQSIRLEDLIQQLLLLAKADEQQLSAQRQRVDVGVLLRDVATSTQAHHVDLDIDLDAAPGATTVGNPDHLQRLFRNIIDNAVRYAHGRVLITATTSADGVRVEVDDDGPGIPATDRERVFDRFVRLDSSRERGSGTTGLGLAIAREIALAHRGRITIADSPTGGARMIVTLPLATTAATAGAPPKRPTDV</sequence>
<dbReference type="GO" id="GO:0005886">
    <property type="term" value="C:plasma membrane"/>
    <property type="evidence" value="ECO:0007669"/>
    <property type="project" value="UniProtKB-SubCell"/>
</dbReference>
<keyword evidence="4" id="KW-0597">Phosphoprotein</keyword>
<name>A0A4U0SFF7_9ACTN</name>
<dbReference type="PROSITE" id="PS50109">
    <property type="entry name" value="HIS_KIN"/>
    <property type="match status" value="1"/>
</dbReference>
<dbReference type="Gene3D" id="3.30.565.10">
    <property type="entry name" value="Histidine kinase-like ATPase, C-terminal domain"/>
    <property type="match status" value="1"/>
</dbReference>
<organism evidence="9 10">
    <name type="scientific">Actinacidiphila oryziradicis</name>
    <dbReference type="NCBI Taxonomy" id="2571141"/>
    <lineage>
        <taxon>Bacteria</taxon>
        <taxon>Bacillati</taxon>
        <taxon>Actinomycetota</taxon>
        <taxon>Actinomycetes</taxon>
        <taxon>Kitasatosporales</taxon>
        <taxon>Streptomycetaceae</taxon>
        <taxon>Actinacidiphila</taxon>
    </lineage>
</organism>
<proteinExistence type="predicted"/>
<dbReference type="SUPFAM" id="SSF47384">
    <property type="entry name" value="Homodimeric domain of signal transducing histidine kinase"/>
    <property type="match status" value="1"/>
</dbReference>
<reference evidence="9 10" key="1">
    <citation type="submission" date="2019-04" db="EMBL/GenBank/DDBJ databases">
        <title>Streptomyces oryziradicis sp. nov., a novel actinomycete isolated from rhizosphere soil of rice (Oryza sativa L.).</title>
        <authorList>
            <person name="Li C."/>
        </authorList>
    </citation>
    <scope>NUCLEOTIDE SEQUENCE [LARGE SCALE GENOMIC DNA]</scope>
    <source>
        <strain evidence="9 10">NEAU-C40</strain>
    </source>
</reference>
<dbReference type="SUPFAM" id="SSF55874">
    <property type="entry name" value="ATPase domain of HSP90 chaperone/DNA topoisomerase II/histidine kinase"/>
    <property type="match status" value="1"/>
</dbReference>
<evidence type="ECO:0000256" key="2">
    <source>
        <dbReference type="ARBA" id="ARBA00004236"/>
    </source>
</evidence>
<evidence type="ECO:0000313" key="9">
    <source>
        <dbReference type="EMBL" id="TKA08314.1"/>
    </source>
</evidence>
<dbReference type="InterPro" id="IPR003661">
    <property type="entry name" value="HisK_dim/P_dom"/>
</dbReference>
<keyword evidence="7" id="KW-0902">Two-component regulatory system</keyword>
<dbReference type="InterPro" id="IPR036890">
    <property type="entry name" value="HATPase_C_sf"/>
</dbReference>
<keyword evidence="10" id="KW-1185">Reference proteome</keyword>
<gene>
    <name evidence="9" type="ORF">FCI23_29040</name>
</gene>
<dbReference type="PANTHER" id="PTHR43711:SF32">
    <property type="entry name" value="SENSOR-TYPE HISTIDINE KINASE PRRB"/>
    <property type="match status" value="1"/>
</dbReference>
<feature type="domain" description="Histidine kinase" evidence="8">
    <location>
        <begin position="39"/>
        <end position="250"/>
    </location>
</feature>
<dbReference type="Gene3D" id="1.10.287.130">
    <property type="match status" value="1"/>
</dbReference>
<protein>
    <recommendedName>
        <fullName evidence="3">histidine kinase</fullName>
        <ecNumber evidence="3">2.7.13.3</ecNumber>
    </recommendedName>
</protein>
<comment type="catalytic activity">
    <reaction evidence="1">
        <text>ATP + protein L-histidine = ADP + protein N-phospho-L-histidine.</text>
        <dbReference type="EC" id="2.7.13.3"/>
    </reaction>
</comment>
<evidence type="ECO:0000313" key="10">
    <source>
        <dbReference type="Proteomes" id="UP000305778"/>
    </source>
</evidence>
<evidence type="ECO:0000259" key="8">
    <source>
        <dbReference type="PROSITE" id="PS50109"/>
    </source>
</evidence>
<dbReference type="Proteomes" id="UP000305778">
    <property type="component" value="Unassembled WGS sequence"/>
</dbReference>
<comment type="subcellular location">
    <subcellularLocation>
        <location evidence="2">Cell membrane</location>
    </subcellularLocation>
</comment>
<dbReference type="InterPro" id="IPR005467">
    <property type="entry name" value="His_kinase_dom"/>
</dbReference>